<gene>
    <name evidence="1" type="ORF">LTR37_018802</name>
</gene>
<protein>
    <submittedName>
        <fullName evidence="1">Uncharacterized protein</fullName>
    </submittedName>
</protein>
<comment type="caution">
    <text evidence="1">The sequence shown here is derived from an EMBL/GenBank/DDBJ whole genome shotgun (WGS) entry which is preliminary data.</text>
</comment>
<evidence type="ECO:0000313" key="2">
    <source>
        <dbReference type="Proteomes" id="UP001281147"/>
    </source>
</evidence>
<reference evidence="1" key="1">
    <citation type="submission" date="2023-07" db="EMBL/GenBank/DDBJ databases">
        <title>Black Yeasts Isolated from many extreme environments.</title>
        <authorList>
            <person name="Coleine C."/>
            <person name="Stajich J.E."/>
            <person name="Selbmann L."/>
        </authorList>
    </citation>
    <scope>NUCLEOTIDE SEQUENCE</scope>
    <source>
        <strain evidence="1">CCFEE 5714</strain>
    </source>
</reference>
<keyword evidence="2" id="KW-1185">Reference proteome</keyword>
<proteinExistence type="predicted"/>
<evidence type="ECO:0000313" key="1">
    <source>
        <dbReference type="EMBL" id="KAK3691214.1"/>
    </source>
</evidence>
<dbReference type="EMBL" id="JAUTXU010000272">
    <property type="protein sequence ID" value="KAK3691214.1"/>
    <property type="molecule type" value="Genomic_DNA"/>
</dbReference>
<dbReference type="Proteomes" id="UP001281147">
    <property type="component" value="Unassembled WGS sequence"/>
</dbReference>
<organism evidence="1 2">
    <name type="scientific">Vermiconidia calcicola</name>
    <dbReference type="NCBI Taxonomy" id="1690605"/>
    <lineage>
        <taxon>Eukaryota</taxon>
        <taxon>Fungi</taxon>
        <taxon>Dikarya</taxon>
        <taxon>Ascomycota</taxon>
        <taxon>Pezizomycotina</taxon>
        <taxon>Dothideomycetes</taxon>
        <taxon>Dothideomycetidae</taxon>
        <taxon>Mycosphaerellales</taxon>
        <taxon>Extremaceae</taxon>
        <taxon>Vermiconidia</taxon>
    </lineage>
</organism>
<accession>A0ACC3MG48</accession>
<sequence>MAEYRHLAEPQPEFVDWPNNLPPGIEITWMTRDRKPIEPEPGLTIEEFEIPARDGYLLYVRSYRPAGNNDKLPLLVYFHGGGWVLGTADTDDQLCRTLTRALPLLVLNAEYRLAPEHKFPQGWNDSYDVVEWCATEKAQQQLNTDISKGFLVGGTSAGANFTAGIAHYARDAKLSPPITGLLLIAGTVIDTDAMPEKYRDQILSMDEIDIAPGLSREGVEHFARLYGADPADKRRSPLLFDSTAGIAEKAVVGVCGWDPRRDEMLLFEKLLRDNGIATRLRVYAGMPHGFWTVVRNLPASQEWYEQVVGDVEWLLE</sequence>
<name>A0ACC3MG48_9PEZI</name>